<sequence>MHVANGNSNSYVKKYTLPVGEVEIYDAYLKAEINEGVTMNHETASELIVIARKHFPTKSFAYITVRKNSYAVDPMVYLKVFEIENLKAIAIVSDKFIDNHNVKIEKHFFNKPMHIFKTQTEAIAWAMSCL</sequence>
<gene>
    <name evidence="1" type="ORF">C8N46_102120</name>
</gene>
<reference evidence="1 2" key="1">
    <citation type="submission" date="2018-04" db="EMBL/GenBank/DDBJ databases">
        <title>Genomic Encyclopedia of Archaeal and Bacterial Type Strains, Phase II (KMG-II): from individual species to whole genera.</title>
        <authorList>
            <person name="Goeker M."/>
        </authorList>
    </citation>
    <scope>NUCLEOTIDE SEQUENCE [LARGE SCALE GENOMIC DNA]</scope>
    <source>
        <strain evidence="1 2">DSM 25731</strain>
    </source>
</reference>
<dbReference type="RefSeq" id="WP_108114122.1">
    <property type="nucleotide sequence ID" value="NZ_QBKT01000002.1"/>
</dbReference>
<proteinExistence type="predicted"/>
<keyword evidence="2" id="KW-1185">Reference proteome</keyword>
<dbReference type="OrthoDB" id="1144359at2"/>
<accession>A0A2T6C355</accession>
<protein>
    <recommendedName>
        <fullName evidence="3">SpoIIAA-like protein</fullName>
    </recommendedName>
</protein>
<evidence type="ECO:0008006" key="3">
    <source>
        <dbReference type="Google" id="ProtNLM"/>
    </source>
</evidence>
<dbReference type="AlphaFoldDB" id="A0A2T6C355"/>
<dbReference type="Proteomes" id="UP000244090">
    <property type="component" value="Unassembled WGS sequence"/>
</dbReference>
<dbReference type="EMBL" id="QBKT01000002">
    <property type="protein sequence ID" value="PTX62723.1"/>
    <property type="molecule type" value="Genomic_DNA"/>
</dbReference>
<comment type="caution">
    <text evidence="1">The sequence shown here is derived from an EMBL/GenBank/DDBJ whole genome shotgun (WGS) entry which is preliminary data.</text>
</comment>
<evidence type="ECO:0000313" key="1">
    <source>
        <dbReference type="EMBL" id="PTX62723.1"/>
    </source>
</evidence>
<organism evidence="1 2">
    <name type="scientific">Kordia periserrulae</name>
    <dbReference type="NCBI Taxonomy" id="701523"/>
    <lineage>
        <taxon>Bacteria</taxon>
        <taxon>Pseudomonadati</taxon>
        <taxon>Bacteroidota</taxon>
        <taxon>Flavobacteriia</taxon>
        <taxon>Flavobacteriales</taxon>
        <taxon>Flavobacteriaceae</taxon>
        <taxon>Kordia</taxon>
    </lineage>
</organism>
<evidence type="ECO:0000313" key="2">
    <source>
        <dbReference type="Proteomes" id="UP000244090"/>
    </source>
</evidence>
<name>A0A2T6C355_9FLAO</name>